<evidence type="ECO:0000256" key="6">
    <source>
        <dbReference type="ARBA" id="ARBA00036058"/>
    </source>
</evidence>
<organism evidence="10 11">
    <name type="scientific">Phascolarctos cinereus</name>
    <name type="common">Koala</name>
    <dbReference type="NCBI Taxonomy" id="38626"/>
    <lineage>
        <taxon>Eukaryota</taxon>
        <taxon>Metazoa</taxon>
        <taxon>Chordata</taxon>
        <taxon>Craniata</taxon>
        <taxon>Vertebrata</taxon>
        <taxon>Euteleostomi</taxon>
        <taxon>Mammalia</taxon>
        <taxon>Metatheria</taxon>
        <taxon>Diprotodontia</taxon>
        <taxon>Phascolarctidae</taxon>
        <taxon>Phascolarctos</taxon>
    </lineage>
</organism>
<keyword evidence="4 8" id="KW-0862">Zinc</keyword>
<evidence type="ECO:0000256" key="4">
    <source>
        <dbReference type="ARBA" id="ARBA00022833"/>
    </source>
</evidence>
<evidence type="ECO:0000313" key="10">
    <source>
        <dbReference type="Proteomes" id="UP000515140"/>
    </source>
</evidence>
<evidence type="ECO:0000256" key="8">
    <source>
        <dbReference type="RuleBase" id="RU367011"/>
    </source>
</evidence>
<dbReference type="Gene3D" id="3.10.200.10">
    <property type="entry name" value="Alpha carbonic anhydrase"/>
    <property type="match status" value="1"/>
</dbReference>
<dbReference type="FunFam" id="3.10.200.10:FF:000001">
    <property type="entry name" value="Carbonic anhydrase 2"/>
    <property type="match status" value="1"/>
</dbReference>
<keyword evidence="3 8" id="KW-0479">Metal-binding</keyword>
<comment type="cofactor">
    <cofactor evidence="1 8">
        <name>Zn(2+)</name>
        <dbReference type="ChEBI" id="CHEBI:29105"/>
    </cofactor>
</comment>
<dbReference type="SMART" id="SM01057">
    <property type="entry name" value="Carb_anhydrase"/>
    <property type="match status" value="1"/>
</dbReference>
<dbReference type="FunCoup" id="A0A6P5L113">
    <property type="interactions" value="589"/>
</dbReference>
<evidence type="ECO:0000259" key="9">
    <source>
        <dbReference type="PROSITE" id="PS51144"/>
    </source>
</evidence>
<dbReference type="PANTHER" id="PTHR18952">
    <property type="entry name" value="CARBONIC ANHYDRASE"/>
    <property type="match status" value="1"/>
</dbReference>
<dbReference type="GO" id="GO:0004089">
    <property type="term" value="F:carbonate dehydratase activity"/>
    <property type="evidence" value="ECO:0007669"/>
    <property type="project" value="UniProtKB-UniRule"/>
</dbReference>
<dbReference type="EC" id="4.2.1.1" evidence="8"/>
<gene>
    <name evidence="11" type="primary">CA2</name>
</gene>
<dbReference type="GO" id="GO:0005737">
    <property type="term" value="C:cytoplasm"/>
    <property type="evidence" value="ECO:0007669"/>
    <property type="project" value="TreeGrafter"/>
</dbReference>
<comment type="catalytic activity">
    <reaction evidence="6">
        <text>urea = cyanamide + H2O</text>
        <dbReference type="Rhea" id="RHEA:23056"/>
        <dbReference type="ChEBI" id="CHEBI:15377"/>
        <dbReference type="ChEBI" id="CHEBI:16199"/>
        <dbReference type="ChEBI" id="CHEBI:16698"/>
        <dbReference type="EC" id="4.2.1.69"/>
    </reaction>
</comment>
<dbReference type="RefSeq" id="XP_020851397.1">
    <property type="nucleotide sequence ID" value="XM_020995738.1"/>
</dbReference>
<dbReference type="GeneID" id="110214700"/>
<dbReference type="GO" id="GO:0051453">
    <property type="term" value="P:regulation of intracellular pH"/>
    <property type="evidence" value="ECO:0007669"/>
    <property type="project" value="TreeGrafter"/>
</dbReference>
<dbReference type="InterPro" id="IPR036398">
    <property type="entry name" value="CA_dom_sf"/>
</dbReference>
<dbReference type="AlphaFoldDB" id="A0A6P5L113"/>
<evidence type="ECO:0000256" key="7">
    <source>
        <dbReference type="ARBA" id="ARBA00048348"/>
    </source>
</evidence>
<dbReference type="GO" id="GO:0045177">
    <property type="term" value="C:apical part of cell"/>
    <property type="evidence" value="ECO:0007669"/>
    <property type="project" value="TreeGrafter"/>
</dbReference>
<feature type="domain" description="Alpha-carbonic anhydrase" evidence="9">
    <location>
        <begin position="4"/>
        <end position="262"/>
    </location>
</feature>
<dbReference type="KEGG" id="pcw:110214700"/>
<dbReference type="GO" id="GO:0015670">
    <property type="term" value="P:carbon dioxide transport"/>
    <property type="evidence" value="ECO:0007669"/>
    <property type="project" value="TreeGrafter"/>
</dbReference>
<comment type="similarity">
    <text evidence="2 8">Belongs to the alpha-carbonic anhydrase family.</text>
</comment>
<proteinExistence type="inferred from homology"/>
<evidence type="ECO:0000313" key="11">
    <source>
        <dbReference type="RefSeq" id="XP_020851397.1"/>
    </source>
</evidence>
<dbReference type="Pfam" id="PF00194">
    <property type="entry name" value="Carb_anhydrase"/>
    <property type="match status" value="1"/>
</dbReference>
<dbReference type="GO" id="GO:0005886">
    <property type="term" value="C:plasma membrane"/>
    <property type="evidence" value="ECO:0007669"/>
    <property type="project" value="TreeGrafter"/>
</dbReference>
<accession>A0A6P5L113</accession>
<dbReference type="InterPro" id="IPR023561">
    <property type="entry name" value="Carbonic_anhydrase_a-class"/>
</dbReference>
<dbReference type="PANTHER" id="PTHR18952:SF120">
    <property type="entry name" value="CARBONIC ANHYDRASE 2"/>
    <property type="match status" value="1"/>
</dbReference>
<evidence type="ECO:0000256" key="1">
    <source>
        <dbReference type="ARBA" id="ARBA00001947"/>
    </source>
</evidence>
<evidence type="ECO:0000256" key="5">
    <source>
        <dbReference type="ARBA" id="ARBA00023239"/>
    </source>
</evidence>
<keyword evidence="5 8" id="KW-0456">Lyase</keyword>
<dbReference type="PROSITE" id="PS51144">
    <property type="entry name" value="ALPHA_CA_2"/>
    <property type="match status" value="1"/>
</dbReference>
<dbReference type="InterPro" id="IPR001148">
    <property type="entry name" value="CA_dom"/>
</dbReference>
<reference evidence="11" key="1">
    <citation type="submission" date="2025-08" db="UniProtKB">
        <authorList>
            <consortium name="RefSeq"/>
        </authorList>
    </citation>
    <scope>IDENTIFICATION</scope>
    <source>
        <tissue evidence="11">Spleen</tissue>
    </source>
</reference>
<name>A0A6P5L113_PHACI</name>
<comment type="catalytic activity">
    <reaction evidence="7 8">
        <text>hydrogencarbonate + H(+) = CO2 + H2O</text>
        <dbReference type="Rhea" id="RHEA:10748"/>
        <dbReference type="ChEBI" id="CHEBI:15377"/>
        <dbReference type="ChEBI" id="CHEBI:15378"/>
        <dbReference type="ChEBI" id="CHEBI:16526"/>
        <dbReference type="ChEBI" id="CHEBI:17544"/>
        <dbReference type="EC" id="4.2.1.1"/>
    </reaction>
</comment>
<evidence type="ECO:0000256" key="2">
    <source>
        <dbReference type="ARBA" id="ARBA00010718"/>
    </source>
</evidence>
<dbReference type="SUPFAM" id="SSF51069">
    <property type="entry name" value="Carbonic anhydrase"/>
    <property type="match status" value="1"/>
</dbReference>
<dbReference type="GO" id="GO:0008270">
    <property type="term" value="F:zinc ion binding"/>
    <property type="evidence" value="ECO:0007669"/>
    <property type="project" value="UniProtKB-UniRule"/>
</dbReference>
<keyword evidence="10" id="KW-1185">Reference proteome</keyword>
<sequence>MSQHHWGYEPGLNGPDSWHKAFPIANGKRQSPVEIEYSKTQYDSALKPLKLSYDPSTAKRIVNNGHSFNVEFDDSADKSVLIGGPLIGNYRLIQFHFHWGSSGSLGSEHILNGKKYAAELHLVHWNTKYESFKVAVTKDDGLAVIGIFLELGTAHPGLQKVVDALGKIQTKGEEAAFTNFDPTCLLPESLEFYTYQGSLTTPPLLECVTWIVVQKPINVSQEQMAKFYSLYFTAAGESPAKHMVGNWRPVQPLSGRTIRRSFNS</sequence>
<dbReference type="GO" id="GO:0018820">
    <property type="term" value="F:cyanamide hydratase activity"/>
    <property type="evidence" value="ECO:0007669"/>
    <property type="project" value="UniProtKB-EC"/>
</dbReference>
<comment type="function">
    <text evidence="8">Reversible hydration of carbon dioxide.</text>
</comment>
<dbReference type="PROSITE" id="PS00162">
    <property type="entry name" value="ALPHA_CA_1"/>
    <property type="match status" value="1"/>
</dbReference>
<evidence type="ECO:0000256" key="3">
    <source>
        <dbReference type="ARBA" id="ARBA00022723"/>
    </source>
</evidence>
<protein>
    <recommendedName>
        <fullName evidence="8">Carbonic anhydrase</fullName>
        <ecNumber evidence="8">4.2.1.1</ecNumber>
    </recommendedName>
</protein>
<dbReference type="InParanoid" id="A0A6P5L113"/>
<dbReference type="Proteomes" id="UP000515140">
    <property type="component" value="Unplaced"/>
</dbReference>
<dbReference type="InterPro" id="IPR018338">
    <property type="entry name" value="Carbonic_anhydrase_a-class_CS"/>
</dbReference>
<dbReference type="CTD" id="760"/>